<accession>A0A510HGD2</accession>
<reference evidence="2" key="1">
    <citation type="journal article" date="2019" name="Microbiol. Resour. Announc.">
        <title>Complete Genome Sequence of Rubrobacter xylanophilus Strain AA3-22, Isolated from Arima Onsen in Japan.</title>
        <authorList>
            <person name="Tomariguchi N."/>
            <person name="Miyazaki K."/>
        </authorList>
    </citation>
    <scope>NUCLEOTIDE SEQUENCE [LARGE SCALE GENOMIC DNA]</scope>
    <source>
        <strain evidence="2">AA3-22</strain>
    </source>
</reference>
<dbReference type="OrthoDB" id="9765468at2"/>
<dbReference type="EMBL" id="AP019791">
    <property type="protein sequence ID" value="BBL79022.1"/>
    <property type="molecule type" value="Genomic_DNA"/>
</dbReference>
<feature type="domain" description="PEP-utilising enzyme mobile" evidence="1">
    <location>
        <begin position="534"/>
        <end position="603"/>
    </location>
</feature>
<dbReference type="PANTHER" id="PTHR43615:SF1">
    <property type="entry name" value="PPDK_N DOMAIN-CONTAINING PROTEIN"/>
    <property type="match status" value="1"/>
</dbReference>
<dbReference type="GO" id="GO:0016772">
    <property type="term" value="F:transferase activity, transferring phosphorus-containing groups"/>
    <property type="evidence" value="ECO:0007669"/>
    <property type="project" value="InterPro"/>
</dbReference>
<dbReference type="InterPro" id="IPR051549">
    <property type="entry name" value="PEP_Utilizing_Enz"/>
</dbReference>
<dbReference type="SUPFAM" id="SSF52009">
    <property type="entry name" value="Phosphohistidine domain"/>
    <property type="match status" value="1"/>
</dbReference>
<dbReference type="AlphaFoldDB" id="A0A510HGD2"/>
<evidence type="ECO:0000259" key="1">
    <source>
        <dbReference type="Pfam" id="PF00391"/>
    </source>
</evidence>
<gene>
    <name evidence="2" type="ORF">RxyAA322_08760</name>
</gene>
<dbReference type="NCBIfam" id="NF006153">
    <property type="entry name" value="PRK08296.1-5"/>
    <property type="match status" value="1"/>
</dbReference>
<protein>
    <recommendedName>
        <fullName evidence="1">PEP-utilising enzyme mobile domain-containing protein</fullName>
    </recommendedName>
</protein>
<sequence length="610" mass="69671">MTAEAEQLRAFPSPFSIETPEGCEGWEEMYPPWALFDERRREHDENRLWFWNSMHFPVPMPAFDMVEVDTPYYALGGWQNRAFAVPGAMGVDYRIVNGYVYISPNPVTDPEKIAERSRFFQQRAGYYYENWDELYARWRERMEALNREVSEIPVPGLPEYEPEAVVFEGGEPSWATLLASYRRALDCIERMWQYHFEFLLLGYGAYLTFSEFCKQALPDIPDQHISQMVAGIDVVLFRPDAELRRLARLAIDLGVAEAFREGRSPEEIEAELGRSDAGRRWLEELEEVKDPWFNMGTGDGLYHYYGSWHDDPSIPYSSLIGHIAALQAGEDIERPTRELAERRDRLVGEYEALMDEEARQTFRELLGLSRKVFPYVEEHKFYCDYWFQSRFFNKIREFGALLARHGFIEEGEDIFQLSRYEVMQALEELALTWSTGGEALGPHHWPQIVERRKRILKRLEEWTPPPALGRMPEAVVDPAIAMLWGVTPQQLQEWARAQRDGSGNELAGAAASPGEVEGTARVVRSLEEISEVRAGEILVCTSTSPAWAPIFSKIKATVTDIGGIMSHAAIVSREYGLPAVVGTGTATSRIRTGQRVRVDGTNGRVTVLDG</sequence>
<name>A0A510HGD2_9ACTN</name>
<dbReference type="Proteomes" id="UP000318065">
    <property type="component" value="Chromosome"/>
</dbReference>
<proteinExistence type="predicted"/>
<evidence type="ECO:0000313" key="2">
    <source>
        <dbReference type="EMBL" id="BBL79022.1"/>
    </source>
</evidence>
<evidence type="ECO:0000313" key="3">
    <source>
        <dbReference type="Proteomes" id="UP000318065"/>
    </source>
</evidence>
<dbReference type="InterPro" id="IPR036637">
    <property type="entry name" value="Phosphohistidine_dom_sf"/>
</dbReference>
<dbReference type="NCBIfam" id="NF006151">
    <property type="entry name" value="PRK08296.1-3"/>
    <property type="match status" value="1"/>
</dbReference>
<dbReference type="PANTHER" id="PTHR43615">
    <property type="entry name" value="PHOSPHOENOLPYRUVATE SYNTHASE-RELATED"/>
    <property type="match status" value="1"/>
</dbReference>
<dbReference type="Gene3D" id="3.50.30.10">
    <property type="entry name" value="Phosphohistidine domain"/>
    <property type="match status" value="1"/>
</dbReference>
<dbReference type="InterPro" id="IPR008279">
    <property type="entry name" value="PEP-util_enz_mobile_dom"/>
</dbReference>
<keyword evidence="3" id="KW-1185">Reference proteome</keyword>
<organism evidence="2 3">
    <name type="scientific">Rubrobacter xylanophilus</name>
    <dbReference type="NCBI Taxonomy" id="49319"/>
    <lineage>
        <taxon>Bacteria</taxon>
        <taxon>Bacillati</taxon>
        <taxon>Actinomycetota</taxon>
        <taxon>Rubrobacteria</taxon>
        <taxon>Rubrobacterales</taxon>
        <taxon>Rubrobacteraceae</taxon>
        <taxon>Rubrobacter</taxon>
    </lineage>
</organism>
<dbReference type="Pfam" id="PF00391">
    <property type="entry name" value="PEP-utilizers"/>
    <property type="match status" value="1"/>
</dbReference>